<accession>A0A9P5YI50</accession>
<evidence type="ECO:0000256" key="1">
    <source>
        <dbReference type="SAM" id="MobiDB-lite"/>
    </source>
</evidence>
<dbReference type="AlphaFoldDB" id="A0A9P5YI50"/>
<protein>
    <submittedName>
        <fullName evidence="2">Uncharacterized protein</fullName>
    </submittedName>
</protein>
<feature type="compositionally biased region" description="Low complexity" evidence="1">
    <location>
        <begin position="150"/>
        <end position="159"/>
    </location>
</feature>
<evidence type="ECO:0000313" key="2">
    <source>
        <dbReference type="EMBL" id="KAF9469348.1"/>
    </source>
</evidence>
<dbReference type="Proteomes" id="UP000807353">
    <property type="component" value="Unassembled WGS sequence"/>
</dbReference>
<feature type="compositionally biased region" description="Low complexity" evidence="1">
    <location>
        <begin position="1"/>
        <end position="23"/>
    </location>
</feature>
<comment type="caution">
    <text evidence="2">The sequence shown here is derived from an EMBL/GenBank/DDBJ whole genome shotgun (WGS) entry which is preliminary data.</text>
</comment>
<organism evidence="2 3">
    <name type="scientific">Collybia nuda</name>
    <dbReference type="NCBI Taxonomy" id="64659"/>
    <lineage>
        <taxon>Eukaryota</taxon>
        <taxon>Fungi</taxon>
        <taxon>Dikarya</taxon>
        <taxon>Basidiomycota</taxon>
        <taxon>Agaricomycotina</taxon>
        <taxon>Agaricomycetes</taxon>
        <taxon>Agaricomycetidae</taxon>
        <taxon>Agaricales</taxon>
        <taxon>Tricholomatineae</taxon>
        <taxon>Clitocybaceae</taxon>
        <taxon>Collybia</taxon>
    </lineage>
</organism>
<dbReference type="OrthoDB" id="3236040at2759"/>
<evidence type="ECO:0000313" key="3">
    <source>
        <dbReference type="Proteomes" id="UP000807353"/>
    </source>
</evidence>
<feature type="region of interest" description="Disordered" evidence="1">
    <location>
        <begin position="61"/>
        <end position="81"/>
    </location>
</feature>
<name>A0A9P5YI50_9AGAR</name>
<sequence>MPSLRRSMSSPSVRSSPYPLLSSAVNSAAGSRGNGHRRSSGSETNSRRVLADIEWWRVADGQRDSDADQESEDHNRDQNFDHLHGRGLAVEHLLRSVGGSTADIGVGRPATPPAPVVQTSLEAFRPFFTDEFAALSITPHSPLRRHHSRQSSSSSLESTPEAEEPSFGGLRLNISDADLGFFDAPPTPTLANRKRGCRAVSAPFLSLRAHSFSDKLSTPSPYADFTVSPLSSASPLLFN</sequence>
<keyword evidence="3" id="KW-1185">Reference proteome</keyword>
<gene>
    <name evidence="2" type="ORF">BDZ94DRAFT_1244258</name>
</gene>
<reference evidence="2" key="1">
    <citation type="submission" date="2020-11" db="EMBL/GenBank/DDBJ databases">
        <authorList>
            <consortium name="DOE Joint Genome Institute"/>
            <person name="Ahrendt S."/>
            <person name="Riley R."/>
            <person name="Andreopoulos W."/>
            <person name="Labutti K."/>
            <person name="Pangilinan J."/>
            <person name="Ruiz-Duenas F.J."/>
            <person name="Barrasa J.M."/>
            <person name="Sanchez-Garcia M."/>
            <person name="Camarero S."/>
            <person name="Miyauchi S."/>
            <person name="Serrano A."/>
            <person name="Linde D."/>
            <person name="Babiker R."/>
            <person name="Drula E."/>
            <person name="Ayuso-Fernandez I."/>
            <person name="Pacheco R."/>
            <person name="Padilla G."/>
            <person name="Ferreira P."/>
            <person name="Barriuso J."/>
            <person name="Kellner H."/>
            <person name="Castanera R."/>
            <person name="Alfaro M."/>
            <person name="Ramirez L."/>
            <person name="Pisabarro A.G."/>
            <person name="Kuo A."/>
            <person name="Tritt A."/>
            <person name="Lipzen A."/>
            <person name="He G."/>
            <person name="Yan M."/>
            <person name="Ng V."/>
            <person name="Cullen D."/>
            <person name="Martin F."/>
            <person name="Rosso M.-N."/>
            <person name="Henrissat B."/>
            <person name="Hibbett D."/>
            <person name="Martinez A.T."/>
            <person name="Grigoriev I.V."/>
        </authorList>
    </citation>
    <scope>NUCLEOTIDE SEQUENCE</scope>
    <source>
        <strain evidence="2">CBS 247.69</strain>
    </source>
</reference>
<proteinExistence type="predicted"/>
<dbReference type="EMBL" id="MU150230">
    <property type="protein sequence ID" value="KAF9469348.1"/>
    <property type="molecule type" value="Genomic_DNA"/>
</dbReference>
<feature type="region of interest" description="Disordered" evidence="1">
    <location>
        <begin position="141"/>
        <end position="169"/>
    </location>
</feature>
<feature type="region of interest" description="Disordered" evidence="1">
    <location>
        <begin position="1"/>
        <end position="46"/>
    </location>
</feature>